<organism evidence="2 3">
    <name type="scientific">Aquimarina muelleri</name>
    <dbReference type="NCBI Taxonomy" id="279356"/>
    <lineage>
        <taxon>Bacteria</taxon>
        <taxon>Pseudomonadati</taxon>
        <taxon>Bacteroidota</taxon>
        <taxon>Flavobacteriia</taxon>
        <taxon>Flavobacteriales</taxon>
        <taxon>Flavobacteriaceae</taxon>
        <taxon>Aquimarina</taxon>
    </lineage>
</organism>
<evidence type="ECO:0000313" key="3">
    <source>
        <dbReference type="Proteomes" id="UP000601108"/>
    </source>
</evidence>
<accession>A0A918N3T9</accession>
<sequence length="447" mass="50779">MKKIRYIILILSFWSCLKEEAIPVVVDFEYEVINNDYSVPVSIVFFNRTEGADQYEWYFEGANLSRSVDRNPGIVKFNKKGNYTIKLTATNIDGSIDSKILKIKIEAPLILDFTATNVINTFSPATYTVTNLSKGATTYKWLFEGGTPLSSRDQNPKEIVFKEPGEHKIELEISNGRETYTKNTSVIVAPYLSTDFEYTIAFTNDDYQIPAKVNFTSTSISTTDYIWTIEGANITTSQDKDVEVVFNTIGEQKITLTASNGKEIKSVSKNITFLKNTNLREFKDIKLGINTAHKNNSVGSFFSISSRKVYTKQEITPEIGKTIDLVFYGLNSTYTRNQFVSPNQLSKTPFDNIQKPKTTTFINTQELCNCPDSLTKKQFDEMIDDAQLTKLTLDTEDNLYFDNIVVPRIILFKTQEGKKGAIKIKEYNSNGENSYILVDIKVQKEKR</sequence>
<dbReference type="InterPro" id="IPR035986">
    <property type="entry name" value="PKD_dom_sf"/>
</dbReference>
<dbReference type="InterPro" id="IPR013783">
    <property type="entry name" value="Ig-like_fold"/>
</dbReference>
<name>A0A918N3T9_9FLAO</name>
<keyword evidence="3" id="KW-1185">Reference proteome</keyword>
<feature type="domain" description="PKD/Chitinase" evidence="1">
    <location>
        <begin position="199"/>
        <end position="276"/>
    </location>
</feature>
<comment type="caution">
    <text evidence="2">The sequence shown here is derived from an EMBL/GenBank/DDBJ whole genome shotgun (WGS) entry which is preliminary data.</text>
</comment>
<gene>
    <name evidence="2" type="ORF">GCM10007384_33300</name>
</gene>
<feature type="domain" description="PKD/Chitinase" evidence="1">
    <location>
        <begin position="110"/>
        <end position="191"/>
    </location>
</feature>
<evidence type="ECO:0000313" key="2">
    <source>
        <dbReference type="EMBL" id="GGX29404.1"/>
    </source>
</evidence>
<dbReference type="Pfam" id="PF00801">
    <property type="entry name" value="PKD"/>
    <property type="match status" value="1"/>
</dbReference>
<dbReference type="Gene3D" id="2.60.40.10">
    <property type="entry name" value="Immunoglobulins"/>
    <property type="match status" value="3"/>
</dbReference>
<proteinExistence type="predicted"/>
<dbReference type="SUPFAM" id="SSF49299">
    <property type="entry name" value="PKD domain"/>
    <property type="match status" value="3"/>
</dbReference>
<dbReference type="Proteomes" id="UP000601108">
    <property type="component" value="Unassembled WGS sequence"/>
</dbReference>
<dbReference type="AlphaFoldDB" id="A0A918N3T9"/>
<evidence type="ECO:0000259" key="1">
    <source>
        <dbReference type="SMART" id="SM00089"/>
    </source>
</evidence>
<feature type="domain" description="PKD/Chitinase" evidence="1">
    <location>
        <begin position="25"/>
        <end position="108"/>
    </location>
</feature>
<dbReference type="InterPro" id="IPR022409">
    <property type="entry name" value="PKD/Chitinase_dom"/>
</dbReference>
<dbReference type="RefSeq" id="WP_027413158.1">
    <property type="nucleotide sequence ID" value="NZ_BMWS01000027.1"/>
</dbReference>
<dbReference type="SMART" id="SM00089">
    <property type="entry name" value="PKD"/>
    <property type="match status" value="3"/>
</dbReference>
<reference evidence="2 3" key="1">
    <citation type="journal article" date="2014" name="Int. J. Syst. Evol. Microbiol.">
        <title>Complete genome sequence of Corynebacterium casei LMG S-19264T (=DSM 44701T), isolated from a smear-ripened cheese.</title>
        <authorList>
            <consortium name="US DOE Joint Genome Institute (JGI-PGF)"/>
            <person name="Walter F."/>
            <person name="Albersmeier A."/>
            <person name="Kalinowski J."/>
            <person name="Ruckert C."/>
        </authorList>
    </citation>
    <scope>NUCLEOTIDE SEQUENCE [LARGE SCALE GENOMIC DNA]</scope>
    <source>
        <strain evidence="2 3">KCTC 12285</strain>
    </source>
</reference>
<dbReference type="InterPro" id="IPR000601">
    <property type="entry name" value="PKD_dom"/>
</dbReference>
<dbReference type="CDD" id="cd00146">
    <property type="entry name" value="PKD"/>
    <property type="match status" value="3"/>
</dbReference>
<protein>
    <recommendedName>
        <fullName evidence="1">PKD/Chitinase domain-containing protein</fullName>
    </recommendedName>
</protein>
<dbReference type="EMBL" id="BMWS01000027">
    <property type="protein sequence ID" value="GGX29404.1"/>
    <property type="molecule type" value="Genomic_DNA"/>
</dbReference>